<evidence type="ECO:0000313" key="2">
    <source>
        <dbReference type="EMBL" id="PYZ97324.1"/>
    </source>
</evidence>
<dbReference type="AlphaFoldDB" id="A0A2W0H633"/>
<proteinExistence type="predicted"/>
<dbReference type="Proteomes" id="UP000248066">
    <property type="component" value="Unassembled WGS sequence"/>
</dbReference>
<organism evidence="2 3">
    <name type="scientific">Alteribacter lacisalsi</name>
    <dbReference type="NCBI Taxonomy" id="2045244"/>
    <lineage>
        <taxon>Bacteria</taxon>
        <taxon>Bacillati</taxon>
        <taxon>Bacillota</taxon>
        <taxon>Bacilli</taxon>
        <taxon>Bacillales</taxon>
        <taxon>Bacillaceae</taxon>
        <taxon>Alteribacter</taxon>
    </lineage>
</organism>
<sequence>MTRRFSKTRLPLWGRRIIDAFYQCLLPIIFFQLVRTLLFPSTFDVILLATLAIFYFSTAYGWFN</sequence>
<accession>A0A2W0H633</accession>
<dbReference type="RefSeq" id="WP_110516290.1">
    <property type="nucleotide sequence ID" value="NZ_PDOF01000001.1"/>
</dbReference>
<reference evidence="2 3" key="1">
    <citation type="submission" date="2017-10" db="EMBL/GenBank/DDBJ databases">
        <title>Bacillus sp. nov., a halophilic bacterium isolated from a Yangshapao Lake.</title>
        <authorList>
            <person name="Wang H."/>
        </authorList>
    </citation>
    <scope>NUCLEOTIDE SEQUENCE [LARGE SCALE GENOMIC DNA]</scope>
    <source>
        <strain evidence="2 3">YSP-3</strain>
    </source>
</reference>
<protein>
    <submittedName>
        <fullName evidence="2">Uncharacterized protein</fullName>
    </submittedName>
</protein>
<feature type="transmembrane region" description="Helical" evidence="1">
    <location>
        <begin position="45"/>
        <end position="63"/>
    </location>
</feature>
<evidence type="ECO:0000313" key="3">
    <source>
        <dbReference type="Proteomes" id="UP000248066"/>
    </source>
</evidence>
<keyword evidence="1" id="KW-0472">Membrane</keyword>
<evidence type="ECO:0000256" key="1">
    <source>
        <dbReference type="SAM" id="Phobius"/>
    </source>
</evidence>
<keyword evidence="3" id="KW-1185">Reference proteome</keyword>
<feature type="transmembrane region" description="Helical" evidence="1">
    <location>
        <begin position="20"/>
        <end position="39"/>
    </location>
</feature>
<name>A0A2W0H633_9BACI</name>
<dbReference type="OrthoDB" id="2456214at2"/>
<keyword evidence="1" id="KW-1133">Transmembrane helix</keyword>
<gene>
    <name evidence="2" type="ORF">CR205_01600</name>
</gene>
<comment type="caution">
    <text evidence="2">The sequence shown here is derived from an EMBL/GenBank/DDBJ whole genome shotgun (WGS) entry which is preliminary data.</text>
</comment>
<dbReference type="EMBL" id="PDOF01000001">
    <property type="protein sequence ID" value="PYZ97324.1"/>
    <property type="molecule type" value="Genomic_DNA"/>
</dbReference>
<keyword evidence="1" id="KW-0812">Transmembrane</keyword>